<keyword evidence="3" id="KW-1185">Reference proteome</keyword>
<feature type="chain" id="PRO_5016315419" description="Tat pathway signal protein" evidence="1">
    <location>
        <begin position="23"/>
        <end position="134"/>
    </location>
</feature>
<reference evidence="3" key="1">
    <citation type="submission" date="2018-05" db="EMBL/GenBank/DDBJ databases">
        <authorList>
            <person name="Li X."/>
        </authorList>
    </citation>
    <scope>NUCLEOTIDE SEQUENCE [LARGE SCALE GENOMIC DNA]</scope>
    <source>
        <strain evidence="3">HKS-05</strain>
    </source>
</reference>
<comment type="caution">
    <text evidence="2">The sequence shown here is derived from an EMBL/GenBank/DDBJ whole genome shotgun (WGS) entry which is preliminary data.</text>
</comment>
<dbReference type="AlphaFoldDB" id="A0A328AXG6"/>
<evidence type="ECO:0000313" key="2">
    <source>
        <dbReference type="EMBL" id="RAK59349.1"/>
    </source>
</evidence>
<evidence type="ECO:0000313" key="3">
    <source>
        <dbReference type="Proteomes" id="UP000249842"/>
    </source>
</evidence>
<sequence>MRRRSLLALLALSAALPAVARAAEEPGKKKKAGGASFIPLDTLTGTTSKAGGRRGVMTVECGLDVPDGNLRARAEASLPRLRAAYVQTVQIYAGGLPSGSPPNADFLARTMQHQTDTLLGRPGARFLVGAILVN</sequence>
<protein>
    <recommendedName>
        <fullName evidence="4">Tat pathway signal protein</fullName>
    </recommendedName>
</protein>
<dbReference type="RefSeq" id="WP_111456642.1">
    <property type="nucleotide sequence ID" value="NZ_QFYP01000001.1"/>
</dbReference>
<evidence type="ECO:0000256" key="1">
    <source>
        <dbReference type="SAM" id="SignalP"/>
    </source>
</evidence>
<dbReference type="OrthoDB" id="7173442at2"/>
<organism evidence="2 3">
    <name type="scientific">Phenylobacterium hankyongense</name>
    <dbReference type="NCBI Taxonomy" id="1813876"/>
    <lineage>
        <taxon>Bacteria</taxon>
        <taxon>Pseudomonadati</taxon>
        <taxon>Pseudomonadota</taxon>
        <taxon>Alphaproteobacteria</taxon>
        <taxon>Caulobacterales</taxon>
        <taxon>Caulobacteraceae</taxon>
        <taxon>Phenylobacterium</taxon>
    </lineage>
</organism>
<dbReference type="EMBL" id="QFYP01000001">
    <property type="protein sequence ID" value="RAK59349.1"/>
    <property type="molecule type" value="Genomic_DNA"/>
</dbReference>
<accession>A0A328AXG6</accession>
<name>A0A328AXG6_9CAUL</name>
<gene>
    <name evidence="2" type="ORF">DJ021_05775</name>
</gene>
<feature type="signal peptide" evidence="1">
    <location>
        <begin position="1"/>
        <end position="22"/>
    </location>
</feature>
<proteinExistence type="predicted"/>
<keyword evidence="1" id="KW-0732">Signal</keyword>
<evidence type="ECO:0008006" key="4">
    <source>
        <dbReference type="Google" id="ProtNLM"/>
    </source>
</evidence>
<dbReference type="Proteomes" id="UP000249842">
    <property type="component" value="Unassembled WGS sequence"/>
</dbReference>